<evidence type="ECO:0000256" key="1">
    <source>
        <dbReference type="ARBA" id="ARBA00004604"/>
    </source>
</evidence>
<dbReference type="GO" id="GO:0016926">
    <property type="term" value="P:protein desumoylation"/>
    <property type="evidence" value="ECO:0007669"/>
    <property type="project" value="TreeGrafter"/>
</dbReference>
<dbReference type="InterPro" id="IPR045577">
    <property type="entry name" value="SENP3_5_cons_dom"/>
</dbReference>
<protein>
    <submittedName>
        <fullName evidence="10">Sentrin-specific protease 5-like isoform X1</fullName>
    </submittedName>
</protein>
<dbReference type="InterPro" id="IPR038765">
    <property type="entry name" value="Papain-like_cys_pep_sf"/>
</dbReference>
<reference evidence="10" key="1">
    <citation type="submission" date="2025-08" db="UniProtKB">
        <authorList>
            <consortium name="RefSeq"/>
        </authorList>
    </citation>
    <scope>IDENTIFICATION</scope>
</reference>
<dbReference type="GeneID" id="114449875"/>
<evidence type="ECO:0000256" key="2">
    <source>
        <dbReference type="ARBA" id="ARBA00005234"/>
    </source>
</evidence>
<dbReference type="GO" id="GO:0016929">
    <property type="term" value="F:deSUMOylase activity"/>
    <property type="evidence" value="ECO:0007669"/>
    <property type="project" value="TreeGrafter"/>
</dbReference>
<evidence type="ECO:0000313" key="9">
    <source>
        <dbReference type="Proteomes" id="UP000515145"/>
    </source>
</evidence>
<dbReference type="SUPFAM" id="SSF54001">
    <property type="entry name" value="Cysteine proteinases"/>
    <property type="match status" value="1"/>
</dbReference>
<evidence type="ECO:0000256" key="4">
    <source>
        <dbReference type="ARBA" id="ARBA00022786"/>
    </source>
</evidence>
<dbReference type="GO" id="GO:0006508">
    <property type="term" value="P:proteolysis"/>
    <property type="evidence" value="ECO:0007669"/>
    <property type="project" value="UniProtKB-KW"/>
</dbReference>
<dbReference type="GO" id="GO:0005730">
    <property type="term" value="C:nucleolus"/>
    <property type="evidence" value="ECO:0007669"/>
    <property type="project" value="UniProtKB-SubCell"/>
</dbReference>
<accession>A0A6P7K2J0</accession>
<dbReference type="PANTHER" id="PTHR12606:SF10">
    <property type="entry name" value="SENTRIN-SPECIFIC PROTEASE 5"/>
    <property type="match status" value="1"/>
</dbReference>
<proteinExistence type="inferred from homology"/>
<dbReference type="Pfam" id="PF19722">
    <property type="entry name" value="SENP3_5_N"/>
    <property type="match status" value="1"/>
</dbReference>
<comment type="similarity">
    <text evidence="2">Belongs to the peptidase C48 family.</text>
</comment>
<keyword evidence="5" id="KW-0378">Hydrolase</keyword>
<organism evidence="9 10">
    <name type="scientific">Parambassis ranga</name>
    <name type="common">Indian glassy fish</name>
    <dbReference type="NCBI Taxonomy" id="210632"/>
    <lineage>
        <taxon>Eukaryota</taxon>
        <taxon>Metazoa</taxon>
        <taxon>Chordata</taxon>
        <taxon>Craniata</taxon>
        <taxon>Vertebrata</taxon>
        <taxon>Euteleostomi</taxon>
        <taxon>Actinopterygii</taxon>
        <taxon>Neopterygii</taxon>
        <taxon>Teleostei</taxon>
        <taxon>Neoteleostei</taxon>
        <taxon>Acanthomorphata</taxon>
        <taxon>Ovalentaria</taxon>
        <taxon>Ambassidae</taxon>
        <taxon>Parambassis</taxon>
    </lineage>
</organism>
<dbReference type="PANTHER" id="PTHR12606">
    <property type="entry name" value="SENTRIN/SUMO-SPECIFIC PROTEASE"/>
    <property type="match status" value="1"/>
</dbReference>
<dbReference type="InParanoid" id="A0A6P7K2J0"/>
<evidence type="ECO:0000256" key="3">
    <source>
        <dbReference type="ARBA" id="ARBA00022670"/>
    </source>
</evidence>
<dbReference type="FunFam" id="3.40.395.10:FF:000002">
    <property type="entry name" value="Putative sentrin-specific protease 5"/>
    <property type="match status" value="1"/>
</dbReference>
<evidence type="ECO:0000256" key="5">
    <source>
        <dbReference type="ARBA" id="ARBA00022801"/>
    </source>
</evidence>
<evidence type="ECO:0000256" key="6">
    <source>
        <dbReference type="ARBA" id="ARBA00022807"/>
    </source>
</evidence>
<keyword evidence="4" id="KW-0833">Ubl conjugation pathway</keyword>
<keyword evidence="6" id="KW-0788">Thiol protease</keyword>
<evidence type="ECO:0000256" key="7">
    <source>
        <dbReference type="ARBA" id="ARBA00023242"/>
    </source>
</evidence>
<keyword evidence="7" id="KW-0539">Nucleus</keyword>
<sequence length="522" mass="59813">MRVSTNQLHLCQMHQTQSHRRSAKDLKKKKGFMSSVNGVSHLSRRAKRRLYCKLQLWMWRKRREKCSFWILRAKKRACSIRSGFNPCLILKKSRIKRRSQTCHTLNVENSQVKTSALAAKLECDTGGTGGTVDTNCLLKLTECDSCLQNHVTDANVVAGTISQTAAVPSQPAEASVQLGGFTSPLKRCHPVQLLQSADSHEHEGDTHFKVLRTMTAQRFDPSEQPTASCLCQDQTADSDADEGICCKNSTSSQNDVGVKALTKDIHEYLDRFYRIYGSFIPLHKSDVLGHLNRKFNTDFSDRKNAIFTEVTRYQTTISEKPVPSFRVVYKKHILTLEDLLTLADQNWLNDQVMNMYGDLIMESSDHTVHFLNSFFHRQLMTKGYDGVKRWTKQVDLFSKSLLLVPIHLEVHWCLVIADIVKKKICLYDSQGNALQKVARNILKYLMTEAKEKQHTAFENGWTVSFDEKIPQQTNENDCGVFVLEYSRCLALTRPLQFSQKDIPKIRKRIYKELCDCKLHELD</sequence>
<keyword evidence="9" id="KW-1185">Reference proteome</keyword>
<dbReference type="PROSITE" id="PS50600">
    <property type="entry name" value="ULP_PROTEASE"/>
    <property type="match status" value="1"/>
</dbReference>
<dbReference type="OrthoDB" id="1939479at2759"/>
<dbReference type="InterPro" id="IPR003653">
    <property type="entry name" value="Peptidase_C48_C"/>
</dbReference>
<dbReference type="Gene3D" id="3.40.395.10">
    <property type="entry name" value="Adenoviral Proteinase, Chain A"/>
    <property type="match status" value="1"/>
</dbReference>
<dbReference type="AlphaFoldDB" id="A0A6P7K2J0"/>
<dbReference type="Proteomes" id="UP000515145">
    <property type="component" value="Chromosome 17"/>
</dbReference>
<evidence type="ECO:0000259" key="8">
    <source>
        <dbReference type="PROSITE" id="PS50600"/>
    </source>
</evidence>
<name>A0A6P7K2J0_9TELE</name>
<comment type="subcellular location">
    <subcellularLocation>
        <location evidence="1">Nucleus</location>
        <location evidence="1">Nucleolus</location>
    </subcellularLocation>
</comment>
<feature type="domain" description="Ubiquitin-like protease family profile" evidence="8">
    <location>
        <begin position="332"/>
        <end position="489"/>
    </location>
</feature>
<evidence type="ECO:0000313" key="10">
    <source>
        <dbReference type="RefSeq" id="XP_028283518.1"/>
    </source>
</evidence>
<gene>
    <name evidence="10" type="primary">LOC114449875</name>
</gene>
<dbReference type="RefSeq" id="XP_028283518.1">
    <property type="nucleotide sequence ID" value="XM_028427717.1"/>
</dbReference>
<keyword evidence="3" id="KW-0645">Protease</keyword>
<dbReference type="Pfam" id="PF02902">
    <property type="entry name" value="Peptidase_C48"/>
    <property type="match status" value="1"/>
</dbReference>